<dbReference type="HAMAP" id="MF_01147">
    <property type="entry name" value="Lgt"/>
    <property type="match status" value="1"/>
</dbReference>
<evidence type="ECO:0000256" key="7">
    <source>
        <dbReference type="HAMAP-Rule" id="MF_01147"/>
    </source>
</evidence>
<dbReference type="GO" id="GO:0042158">
    <property type="term" value="P:lipoprotein biosynthetic process"/>
    <property type="evidence" value="ECO:0007669"/>
    <property type="project" value="UniProtKB-UniRule"/>
</dbReference>
<dbReference type="Pfam" id="PF01790">
    <property type="entry name" value="LGT"/>
    <property type="match status" value="1"/>
</dbReference>
<organism evidence="8 9">
    <name type="scientific">Lawsonibacter hominis</name>
    <dbReference type="NCBI Taxonomy" id="2763053"/>
    <lineage>
        <taxon>Bacteria</taxon>
        <taxon>Bacillati</taxon>
        <taxon>Bacillota</taxon>
        <taxon>Clostridia</taxon>
        <taxon>Eubacteriales</taxon>
        <taxon>Oscillospiraceae</taxon>
        <taxon>Lawsonibacter</taxon>
    </lineage>
</organism>
<dbReference type="Proteomes" id="UP000661435">
    <property type="component" value="Unassembled WGS sequence"/>
</dbReference>
<comment type="pathway">
    <text evidence="7">Protein modification; lipoprotein biosynthesis (diacylglyceryl transfer).</text>
</comment>
<keyword evidence="2 7" id="KW-1003">Cell membrane</keyword>
<feature type="transmembrane region" description="Helical" evidence="7">
    <location>
        <begin position="28"/>
        <end position="48"/>
    </location>
</feature>
<comment type="subcellular location">
    <subcellularLocation>
        <location evidence="7">Cell membrane</location>
        <topology evidence="7">Multi-pass membrane protein</topology>
    </subcellularLocation>
</comment>
<feature type="binding site" evidence="7">
    <location>
        <position position="150"/>
    </location>
    <ligand>
        <name>a 1,2-diacyl-sn-glycero-3-phospho-(1'-sn-glycerol)</name>
        <dbReference type="ChEBI" id="CHEBI:64716"/>
    </ligand>
</feature>
<name>A0A8J6JFW0_9FIRM</name>
<keyword evidence="6 7" id="KW-0472">Membrane</keyword>
<proteinExistence type="inferred from homology"/>
<comment type="function">
    <text evidence="7">Catalyzes the transfer of the diacylglyceryl group from phosphatidylglycerol to the sulfhydryl group of the N-terminal cysteine of a prolipoprotein, the first step in the formation of mature lipoproteins.</text>
</comment>
<evidence type="ECO:0000256" key="3">
    <source>
        <dbReference type="ARBA" id="ARBA00022679"/>
    </source>
</evidence>
<dbReference type="PANTHER" id="PTHR30589:SF0">
    <property type="entry name" value="PHOSPHATIDYLGLYCEROL--PROLIPOPROTEIN DIACYLGLYCERYL TRANSFERASE"/>
    <property type="match status" value="1"/>
</dbReference>
<dbReference type="PANTHER" id="PTHR30589">
    <property type="entry name" value="PROLIPOPROTEIN DIACYLGLYCERYL TRANSFERASE"/>
    <property type="match status" value="1"/>
</dbReference>
<gene>
    <name evidence="7 8" type="primary">lgt</name>
    <name evidence="8" type="ORF">H8S57_09230</name>
</gene>
<keyword evidence="9" id="KW-1185">Reference proteome</keyword>
<comment type="similarity">
    <text evidence="1 7">Belongs to the Lgt family.</text>
</comment>
<keyword evidence="3 7" id="KW-0808">Transferase</keyword>
<feature type="transmembrane region" description="Helical" evidence="7">
    <location>
        <begin position="189"/>
        <end position="206"/>
    </location>
</feature>
<dbReference type="NCBIfam" id="TIGR00544">
    <property type="entry name" value="lgt"/>
    <property type="match status" value="1"/>
</dbReference>
<evidence type="ECO:0000313" key="8">
    <source>
        <dbReference type="EMBL" id="MBC5733904.1"/>
    </source>
</evidence>
<dbReference type="EC" id="2.5.1.145" evidence="7"/>
<evidence type="ECO:0000256" key="2">
    <source>
        <dbReference type="ARBA" id="ARBA00022475"/>
    </source>
</evidence>
<accession>A0A8J6JFW0</accession>
<dbReference type="InterPro" id="IPR001640">
    <property type="entry name" value="Lgt"/>
</dbReference>
<dbReference type="EMBL" id="JACOPP010000011">
    <property type="protein sequence ID" value="MBC5733904.1"/>
    <property type="molecule type" value="Genomic_DNA"/>
</dbReference>
<feature type="transmembrane region" description="Helical" evidence="7">
    <location>
        <begin position="102"/>
        <end position="124"/>
    </location>
</feature>
<feature type="transmembrane region" description="Helical" evidence="7">
    <location>
        <begin position="60"/>
        <end position="82"/>
    </location>
</feature>
<dbReference type="RefSeq" id="WP_186907795.1">
    <property type="nucleotide sequence ID" value="NZ_JACOPP010000011.1"/>
</dbReference>
<feature type="transmembrane region" description="Helical" evidence="7">
    <location>
        <begin position="249"/>
        <end position="270"/>
    </location>
</feature>
<dbReference type="AlphaFoldDB" id="A0A8J6JFW0"/>
<keyword evidence="5 7" id="KW-1133">Transmembrane helix</keyword>
<comment type="caution">
    <text evidence="8">The sequence shown here is derived from an EMBL/GenBank/DDBJ whole genome shotgun (WGS) entry which is preliminary data.</text>
</comment>
<comment type="catalytic activity">
    <reaction evidence="7">
        <text>L-cysteinyl-[prolipoprotein] + a 1,2-diacyl-sn-glycero-3-phospho-(1'-sn-glycerol) = an S-1,2-diacyl-sn-glyceryl-L-cysteinyl-[prolipoprotein] + sn-glycerol 1-phosphate + H(+)</text>
        <dbReference type="Rhea" id="RHEA:56712"/>
        <dbReference type="Rhea" id="RHEA-COMP:14679"/>
        <dbReference type="Rhea" id="RHEA-COMP:14680"/>
        <dbReference type="ChEBI" id="CHEBI:15378"/>
        <dbReference type="ChEBI" id="CHEBI:29950"/>
        <dbReference type="ChEBI" id="CHEBI:57685"/>
        <dbReference type="ChEBI" id="CHEBI:64716"/>
        <dbReference type="ChEBI" id="CHEBI:140658"/>
        <dbReference type="EC" id="2.5.1.145"/>
    </reaction>
</comment>
<protein>
    <recommendedName>
        <fullName evidence="7">Phosphatidylglycerol--prolipoprotein diacylglyceryl transferase</fullName>
        <ecNumber evidence="7">2.5.1.145</ecNumber>
    </recommendedName>
</protein>
<keyword evidence="4 7" id="KW-0812">Transmembrane</keyword>
<evidence type="ECO:0000256" key="1">
    <source>
        <dbReference type="ARBA" id="ARBA00007150"/>
    </source>
</evidence>
<reference evidence="8" key="1">
    <citation type="submission" date="2020-08" db="EMBL/GenBank/DDBJ databases">
        <title>Genome public.</title>
        <authorList>
            <person name="Liu C."/>
            <person name="Sun Q."/>
        </authorList>
    </citation>
    <scope>NUCLEOTIDE SEQUENCE</scope>
    <source>
        <strain evidence="8">NSJ-51</strain>
    </source>
</reference>
<dbReference type="GO" id="GO:0005886">
    <property type="term" value="C:plasma membrane"/>
    <property type="evidence" value="ECO:0007669"/>
    <property type="project" value="UniProtKB-SubCell"/>
</dbReference>
<feature type="transmembrane region" description="Helical" evidence="7">
    <location>
        <begin position="131"/>
        <end position="149"/>
    </location>
</feature>
<dbReference type="UniPathway" id="UPA00664"/>
<dbReference type="PROSITE" id="PS01311">
    <property type="entry name" value="LGT"/>
    <property type="match status" value="1"/>
</dbReference>
<evidence type="ECO:0000256" key="6">
    <source>
        <dbReference type="ARBA" id="ARBA00023136"/>
    </source>
</evidence>
<sequence length="351" mass="39546">MMGTVSFPGLGLEFQLNRVAFHVGSWPVYWYGIIIAAGFLLAVFYCSRKAGQFGIRQDDIIDMLFFAVPLAIIGARLYYIIFYLDLFRREDGSLDFGAMVRIWDGGLAIYGGVIAAVLTLLVFCKVRKIKFLAFADLGVFGLLIGQLVGRWGNFVNIEAYGGPTDLPWRMGIYEYVGGALQYAEVHPTFLYESLWNLLGLILLAVIAQKWRKFDGQMFLSYFAWYGVGRGCIEGLRTDSLYFFNTTVRVSQVFGFATAAVAIVLLAVNLLRRPHDPEALWVNQVRKNARRVALVYPEGPDARKWLERQKKRLEREGAYVETYALPAGAAEETGELLAALEAREDLDQILKK</sequence>
<dbReference type="GO" id="GO:0008961">
    <property type="term" value="F:phosphatidylglycerol-prolipoprotein diacylglyceryl transferase activity"/>
    <property type="evidence" value="ECO:0007669"/>
    <property type="project" value="UniProtKB-UniRule"/>
</dbReference>
<evidence type="ECO:0000313" key="9">
    <source>
        <dbReference type="Proteomes" id="UP000661435"/>
    </source>
</evidence>
<evidence type="ECO:0000256" key="4">
    <source>
        <dbReference type="ARBA" id="ARBA00022692"/>
    </source>
</evidence>
<evidence type="ECO:0000256" key="5">
    <source>
        <dbReference type="ARBA" id="ARBA00022989"/>
    </source>
</evidence>